<dbReference type="FunCoup" id="A0A212F0I6">
    <property type="interactions" value="1"/>
</dbReference>
<feature type="compositionally biased region" description="Low complexity" evidence="9">
    <location>
        <begin position="10"/>
        <end position="26"/>
    </location>
</feature>
<feature type="transmembrane region" description="Helical" evidence="10">
    <location>
        <begin position="421"/>
        <end position="439"/>
    </location>
</feature>
<evidence type="ECO:0000256" key="6">
    <source>
        <dbReference type="ARBA" id="ARBA00022840"/>
    </source>
</evidence>
<keyword evidence="4 10" id="KW-0812">Transmembrane</keyword>
<dbReference type="GO" id="GO:0005524">
    <property type="term" value="F:ATP binding"/>
    <property type="evidence" value="ECO:0007669"/>
    <property type="project" value="UniProtKB-KW"/>
</dbReference>
<keyword evidence="13" id="KW-1185">Reference proteome</keyword>
<dbReference type="InterPro" id="IPR003439">
    <property type="entry name" value="ABC_transporter-like_ATP-bd"/>
</dbReference>
<dbReference type="SMART" id="SM00382">
    <property type="entry name" value="AAA"/>
    <property type="match status" value="1"/>
</dbReference>
<dbReference type="EMBL" id="AGBW02011105">
    <property type="protein sequence ID" value="OWR47211.1"/>
    <property type="molecule type" value="Genomic_DNA"/>
</dbReference>
<protein>
    <submittedName>
        <fullName evidence="12">Scarlet</fullName>
    </submittedName>
</protein>
<evidence type="ECO:0000256" key="10">
    <source>
        <dbReference type="SAM" id="Phobius"/>
    </source>
</evidence>
<dbReference type="Pfam" id="PF01061">
    <property type="entry name" value="ABC2_membrane"/>
    <property type="match status" value="1"/>
</dbReference>
<dbReference type="InterPro" id="IPR017871">
    <property type="entry name" value="ABC_transporter-like_CS"/>
</dbReference>
<dbReference type="PROSITE" id="PS00211">
    <property type="entry name" value="ABC_TRANSPORTER_1"/>
    <property type="match status" value="1"/>
</dbReference>
<evidence type="ECO:0000313" key="12">
    <source>
        <dbReference type="EMBL" id="OWR47211.1"/>
    </source>
</evidence>
<feature type="region of interest" description="Disordered" evidence="9">
    <location>
        <begin position="1"/>
        <end position="38"/>
    </location>
</feature>
<keyword evidence="5" id="KW-0547">Nucleotide-binding</keyword>
<reference evidence="12 13" key="1">
    <citation type="journal article" date="2011" name="Cell">
        <title>The monarch butterfly genome yields insights into long-distance migration.</title>
        <authorList>
            <person name="Zhan S."/>
            <person name="Merlin C."/>
            <person name="Boore J.L."/>
            <person name="Reppert S.M."/>
        </authorList>
    </citation>
    <scope>NUCLEOTIDE SEQUENCE [LARGE SCALE GENOMIC DNA]</scope>
    <source>
        <strain evidence="12">F-2</strain>
    </source>
</reference>
<proteinExistence type="inferred from homology"/>
<dbReference type="GO" id="GO:0005886">
    <property type="term" value="C:plasma membrane"/>
    <property type="evidence" value="ECO:0007669"/>
    <property type="project" value="TreeGrafter"/>
</dbReference>
<keyword evidence="6" id="KW-0067">ATP-binding</keyword>
<keyword evidence="8 10" id="KW-0472">Membrane</keyword>
<feature type="transmembrane region" description="Helical" evidence="10">
    <location>
        <begin position="556"/>
        <end position="578"/>
    </location>
</feature>
<evidence type="ECO:0000256" key="3">
    <source>
        <dbReference type="ARBA" id="ARBA00022448"/>
    </source>
</evidence>
<name>A0A212F0I6_DANPL</name>
<dbReference type="SUPFAM" id="SSF52540">
    <property type="entry name" value="P-loop containing nucleoside triphosphate hydrolases"/>
    <property type="match status" value="1"/>
</dbReference>
<dbReference type="Gene3D" id="3.40.50.300">
    <property type="entry name" value="P-loop containing nucleotide triphosphate hydrolases"/>
    <property type="match status" value="1"/>
</dbReference>
<evidence type="ECO:0000313" key="13">
    <source>
        <dbReference type="Proteomes" id="UP000007151"/>
    </source>
</evidence>
<evidence type="ECO:0000256" key="7">
    <source>
        <dbReference type="ARBA" id="ARBA00022989"/>
    </source>
</evidence>
<dbReference type="InterPro" id="IPR027417">
    <property type="entry name" value="P-loop_NTPase"/>
</dbReference>
<evidence type="ECO:0000256" key="8">
    <source>
        <dbReference type="ARBA" id="ARBA00023136"/>
    </source>
</evidence>
<keyword evidence="3" id="KW-0813">Transport</keyword>
<dbReference type="PANTHER" id="PTHR48041:SF139">
    <property type="entry name" value="PROTEIN SCARLET"/>
    <property type="match status" value="1"/>
</dbReference>
<evidence type="ECO:0000256" key="5">
    <source>
        <dbReference type="ARBA" id="ARBA00022741"/>
    </source>
</evidence>
<accession>A0A212F0I6</accession>
<keyword evidence="7 10" id="KW-1133">Transmembrane helix</keyword>
<organism evidence="12 13">
    <name type="scientific">Danaus plexippus plexippus</name>
    <dbReference type="NCBI Taxonomy" id="278856"/>
    <lineage>
        <taxon>Eukaryota</taxon>
        <taxon>Metazoa</taxon>
        <taxon>Ecdysozoa</taxon>
        <taxon>Arthropoda</taxon>
        <taxon>Hexapoda</taxon>
        <taxon>Insecta</taxon>
        <taxon>Pterygota</taxon>
        <taxon>Neoptera</taxon>
        <taxon>Endopterygota</taxon>
        <taxon>Lepidoptera</taxon>
        <taxon>Glossata</taxon>
        <taxon>Ditrysia</taxon>
        <taxon>Papilionoidea</taxon>
        <taxon>Nymphalidae</taxon>
        <taxon>Danainae</taxon>
        <taxon>Danaini</taxon>
        <taxon>Danaina</taxon>
        <taxon>Danaus</taxon>
        <taxon>Danaus</taxon>
    </lineage>
</organism>
<dbReference type="InterPro" id="IPR003593">
    <property type="entry name" value="AAA+_ATPase"/>
</dbReference>
<dbReference type="Proteomes" id="UP000007151">
    <property type="component" value="Unassembled WGS sequence"/>
</dbReference>
<dbReference type="GO" id="GO:0016887">
    <property type="term" value="F:ATP hydrolysis activity"/>
    <property type="evidence" value="ECO:0007669"/>
    <property type="project" value="InterPro"/>
</dbReference>
<evidence type="ECO:0000256" key="1">
    <source>
        <dbReference type="ARBA" id="ARBA00004141"/>
    </source>
</evidence>
<evidence type="ECO:0000256" key="9">
    <source>
        <dbReference type="SAM" id="MobiDB-lite"/>
    </source>
</evidence>
<dbReference type="PANTHER" id="PTHR48041">
    <property type="entry name" value="ABC TRANSPORTER G FAMILY MEMBER 28"/>
    <property type="match status" value="1"/>
</dbReference>
<comment type="similarity">
    <text evidence="2">Belongs to the ABC transporter superfamily. ABCG family. Eye pigment precursor importer (TC 3.A.1.204) subfamily.</text>
</comment>
<dbReference type="Pfam" id="PF19055">
    <property type="entry name" value="ABC2_membrane_7"/>
    <property type="match status" value="1"/>
</dbReference>
<dbReference type="GO" id="GO:0140359">
    <property type="term" value="F:ABC-type transporter activity"/>
    <property type="evidence" value="ECO:0007669"/>
    <property type="project" value="InterPro"/>
</dbReference>
<dbReference type="InterPro" id="IPR043926">
    <property type="entry name" value="ABCG_dom"/>
</dbReference>
<dbReference type="PROSITE" id="PS50893">
    <property type="entry name" value="ABC_TRANSPORTER_2"/>
    <property type="match status" value="1"/>
</dbReference>
<dbReference type="GO" id="GO:0030659">
    <property type="term" value="C:cytoplasmic vesicle membrane"/>
    <property type="evidence" value="ECO:0007669"/>
    <property type="project" value="TreeGrafter"/>
</dbReference>
<feature type="domain" description="ABC transporter" evidence="11">
    <location>
        <begin position="77"/>
        <end position="322"/>
    </location>
</feature>
<feature type="transmembrane region" description="Helical" evidence="10">
    <location>
        <begin position="451"/>
        <end position="472"/>
    </location>
</feature>
<feature type="transmembrane region" description="Helical" evidence="10">
    <location>
        <begin position="492"/>
        <end position="519"/>
    </location>
</feature>
<dbReference type="Pfam" id="PF00005">
    <property type="entry name" value="ABC_tran"/>
    <property type="match status" value="1"/>
</dbReference>
<sequence>MRSVTKTDTDGSPSTGSSGNSSPNSLNDEHADDPNELPGGILYVDSGITYPKYYDEPYFDEVEELLGSSSSPAPCTLVWRDVTVHIKLKNGKLKRLVNNVSGIAKPGTLVALMGPSGAGKTTLMTALAQRSPDDTIVDGAIAMNGMPIGDFMHRESGYMHQDELFVENLTVMEHLTIMSRLKMDRRTSPLARRRKVNQLLRQLSLYGARHTRIGGLDGLKTLSGGERKRLAFATELLTDPGLLFCDEPTTGLDSSSAQKLITLLRASAVQGKTIICTIHQPSSELMALFDKLVLLAEGRVAFAGNASGALSFFESLGYQCPITYNPTDYFIKVLALTPGSEGASRQAIKSVCDRFAVSDAAKELDMEIHLEFHIMENEDEESKKLKFTHYKSPFIHTKIAWLVYRYLLIIVRDPRVQLVRIIQKLAIAITAGLCFLGTARLTQAGIQDVQGALFIIIAENTFIPMYSVLNMFPEEFPLLQRELKAGLHSTTIYYVSRMLALLPGLVIEPTLFTLVVYWVAGLRATLYAFGFTVLLAILVLNVAIACGSFFSCAFGSMPLAIAYLVPFDYSLMMTSGLFIKLSSMPKYVSWIRYMSWLMYSNEAMSILQWDGVQNITCTLPENEAPCVSSGQEVLQVYDFEKTKFWIDIMALVIMYLTFHLLALLALRSFVSRGIQQFISLLALSDAIAGYRAAGMQASLSLGGK</sequence>
<gene>
    <name evidence="12" type="ORF">KGM_200174</name>
</gene>
<dbReference type="eggNOG" id="KOG0061">
    <property type="taxonomic scope" value="Eukaryota"/>
</dbReference>
<feature type="transmembrane region" description="Helical" evidence="10">
    <location>
        <begin position="526"/>
        <end position="550"/>
    </location>
</feature>
<comment type="subcellular location">
    <subcellularLocation>
        <location evidence="1">Membrane</location>
        <topology evidence="1">Multi-pass membrane protein</topology>
    </subcellularLocation>
</comment>
<dbReference type="InterPro" id="IPR050352">
    <property type="entry name" value="ABCG_transporters"/>
</dbReference>
<dbReference type="InParanoid" id="A0A212F0I6"/>
<evidence type="ECO:0000256" key="2">
    <source>
        <dbReference type="ARBA" id="ARBA00005814"/>
    </source>
</evidence>
<comment type="caution">
    <text evidence="12">The sequence shown here is derived from an EMBL/GenBank/DDBJ whole genome shotgun (WGS) entry which is preliminary data.</text>
</comment>
<dbReference type="AlphaFoldDB" id="A0A212F0I6"/>
<dbReference type="InterPro" id="IPR013525">
    <property type="entry name" value="ABC2_TM"/>
</dbReference>
<feature type="transmembrane region" description="Helical" evidence="10">
    <location>
        <begin position="644"/>
        <end position="666"/>
    </location>
</feature>
<dbReference type="KEGG" id="dpl:KGM_200174"/>
<evidence type="ECO:0000259" key="11">
    <source>
        <dbReference type="PROSITE" id="PS50893"/>
    </source>
</evidence>
<evidence type="ECO:0000256" key="4">
    <source>
        <dbReference type="ARBA" id="ARBA00022692"/>
    </source>
</evidence>